<accession>A0ACC1L189</accession>
<keyword evidence="2" id="KW-1185">Reference proteome</keyword>
<organism evidence="1 2">
    <name type="scientific">Coemansia furcata</name>
    <dbReference type="NCBI Taxonomy" id="417177"/>
    <lineage>
        <taxon>Eukaryota</taxon>
        <taxon>Fungi</taxon>
        <taxon>Fungi incertae sedis</taxon>
        <taxon>Zoopagomycota</taxon>
        <taxon>Kickxellomycotina</taxon>
        <taxon>Kickxellomycetes</taxon>
        <taxon>Kickxellales</taxon>
        <taxon>Kickxellaceae</taxon>
        <taxon>Coemansia</taxon>
    </lineage>
</organism>
<evidence type="ECO:0000313" key="2">
    <source>
        <dbReference type="Proteomes" id="UP001140096"/>
    </source>
</evidence>
<reference evidence="1" key="1">
    <citation type="submission" date="2022-07" db="EMBL/GenBank/DDBJ databases">
        <title>Phylogenomic reconstructions and comparative analyses of Kickxellomycotina fungi.</title>
        <authorList>
            <person name="Reynolds N.K."/>
            <person name="Stajich J.E."/>
            <person name="Barry K."/>
            <person name="Grigoriev I.V."/>
            <person name="Crous P."/>
            <person name="Smith M.E."/>
        </authorList>
    </citation>
    <scope>NUCLEOTIDE SEQUENCE</scope>
    <source>
        <strain evidence="1">CBS 102833</strain>
    </source>
</reference>
<evidence type="ECO:0000313" key="1">
    <source>
        <dbReference type="EMBL" id="KAJ2798913.1"/>
    </source>
</evidence>
<gene>
    <name evidence="1" type="ORF">H4S07_005578</name>
</gene>
<dbReference type="EMBL" id="JANBUP010002805">
    <property type="protein sequence ID" value="KAJ2798913.1"/>
    <property type="molecule type" value="Genomic_DNA"/>
</dbReference>
<sequence>MSDDVTTIFVGGIPDDMKEREFQNMFTFSTGFEAASLKFPSADGTLDKDGQKKQI</sequence>
<feature type="non-terminal residue" evidence="1">
    <location>
        <position position="55"/>
    </location>
</feature>
<protein>
    <submittedName>
        <fullName evidence="1">Uncharacterized protein</fullName>
    </submittedName>
</protein>
<dbReference type="Proteomes" id="UP001140096">
    <property type="component" value="Unassembled WGS sequence"/>
</dbReference>
<name>A0ACC1L189_9FUNG</name>
<comment type="caution">
    <text evidence="1">The sequence shown here is derived from an EMBL/GenBank/DDBJ whole genome shotgun (WGS) entry which is preliminary data.</text>
</comment>
<proteinExistence type="predicted"/>